<evidence type="ECO:0000313" key="2">
    <source>
        <dbReference type="Proteomes" id="UP000182510"/>
    </source>
</evidence>
<name>A0A1L3J1M2_9FLAO</name>
<dbReference type="AlphaFoldDB" id="A0A1L3J1M2"/>
<organism evidence="1 2">
    <name type="scientific">Christiangramia salexigens</name>
    <dbReference type="NCBI Taxonomy" id="1913577"/>
    <lineage>
        <taxon>Bacteria</taxon>
        <taxon>Pseudomonadati</taxon>
        <taxon>Bacteroidota</taxon>
        <taxon>Flavobacteriia</taxon>
        <taxon>Flavobacteriales</taxon>
        <taxon>Flavobacteriaceae</taxon>
        <taxon>Christiangramia</taxon>
    </lineage>
</organism>
<proteinExistence type="predicted"/>
<evidence type="ECO:0000313" key="1">
    <source>
        <dbReference type="EMBL" id="APG59020.1"/>
    </source>
</evidence>
<gene>
    <name evidence="1" type="ORF">LPB144_00755</name>
</gene>
<dbReference type="EMBL" id="CP018153">
    <property type="protein sequence ID" value="APG59020.1"/>
    <property type="molecule type" value="Genomic_DNA"/>
</dbReference>
<sequence length="340" mass="41198">MEVLENKKNDYLNKILKPQFLNNNKEEGIKFLKRTLMPETIISRDWLLENINSPYYYPFFTYYPNPKELSAFLYRHFKEIGMEDNYEHHFRVKQFLIDIGYNFFKANIYKKLIKELIDLDYDFSDNEPFDLLTYKEAIEENNRLKTGLQKMDDYYEKNMLESRKENKLLSDENWELKGKLSDKTSELDLLKNQYFFYQDDLFKKYVFGDILPNLHGIYQLLKETKTFNGNWGSFCYCLSYSNAFESEAMKLELNLLNSDMTYKDLGLILFKLSKTYKYERDLPFTQWIYKIIKIKSKQGNIMESEGDMQTFIKKNFRPYKNTISRPHFYERIMIEFAKIN</sequence>
<reference evidence="1 2" key="1">
    <citation type="submission" date="2016-11" db="EMBL/GenBank/DDBJ databases">
        <title>Gramella sp. LPB0144 isolated from marine environment.</title>
        <authorList>
            <person name="Kim E."/>
            <person name="Yi H."/>
        </authorList>
    </citation>
    <scope>NUCLEOTIDE SEQUENCE [LARGE SCALE GENOMIC DNA]</scope>
    <source>
        <strain evidence="1 2">LPB0144</strain>
    </source>
</reference>
<keyword evidence="2" id="KW-1185">Reference proteome</keyword>
<protein>
    <submittedName>
        <fullName evidence="1">Uncharacterized protein</fullName>
    </submittedName>
</protein>
<accession>A0A1L3J1M2</accession>
<dbReference type="STRING" id="1913577.LPB144_00755"/>
<dbReference type="Proteomes" id="UP000182510">
    <property type="component" value="Chromosome"/>
</dbReference>
<dbReference type="KEGG" id="grl:LPB144_00755"/>